<dbReference type="Pfam" id="PF00135">
    <property type="entry name" value="COesterase"/>
    <property type="match status" value="1"/>
</dbReference>
<dbReference type="InterPro" id="IPR029058">
    <property type="entry name" value="AB_hydrolase_fold"/>
</dbReference>
<dbReference type="Proteomes" id="UP001153636">
    <property type="component" value="Chromosome 7"/>
</dbReference>
<keyword evidence="4" id="KW-1015">Disulfide bond</keyword>
<evidence type="ECO:0000256" key="5">
    <source>
        <dbReference type="ARBA" id="ARBA00023180"/>
    </source>
</evidence>
<keyword evidence="6" id="KW-0732">Signal</keyword>
<accession>A0A9P0D9K3</accession>
<evidence type="ECO:0000256" key="6">
    <source>
        <dbReference type="RuleBase" id="RU361235"/>
    </source>
</evidence>
<dbReference type="Gene3D" id="3.40.50.1820">
    <property type="entry name" value="alpha/beta hydrolase"/>
    <property type="match status" value="1"/>
</dbReference>
<dbReference type="PANTHER" id="PTHR11559">
    <property type="entry name" value="CARBOXYLESTERASE"/>
    <property type="match status" value="1"/>
</dbReference>
<name>A0A9P0D9K3_9CUCU</name>
<keyword evidence="5" id="KW-0325">Glycoprotein</keyword>
<evidence type="ECO:0000313" key="8">
    <source>
        <dbReference type="EMBL" id="CAH1112870.1"/>
    </source>
</evidence>
<dbReference type="OrthoDB" id="19653at2759"/>
<gene>
    <name evidence="8" type="ORF">PSYICH_LOCUS13984</name>
</gene>
<dbReference type="EC" id="3.1.1.-" evidence="6"/>
<feature type="chain" id="PRO_5040533246" description="Carboxylic ester hydrolase" evidence="6">
    <location>
        <begin position="20"/>
        <end position="543"/>
    </location>
</feature>
<dbReference type="EMBL" id="OV651819">
    <property type="protein sequence ID" value="CAH1112870.1"/>
    <property type="molecule type" value="Genomic_DNA"/>
</dbReference>
<keyword evidence="3 6" id="KW-0378">Hydrolase</keyword>
<feature type="signal peptide" evidence="6">
    <location>
        <begin position="1"/>
        <end position="19"/>
    </location>
</feature>
<dbReference type="InterPro" id="IPR002018">
    <property type="entry name" value="CarbesteraseB"/>
</dbReference>
<keyword evidence="9" id="KW-1185">Reference proteome</keyword>
<reference evidence="8" key="1">
    <citation type="submission" date="2022-01" db="EMBL/GenBank/DDBJ databases">
        <authorList>
            <person name="King R."/>
        </authorList>
    </citation>
    <scope>NUCLEOTIDE SEQUENCE</scope>
</reference>
<keyword evidence="2" id="KW-0719">Serine esterase</keyword>
<dbReference type="InterPro" id="IPR019826">
    <property type="entry name" value="Carboxylesterase_B_AS"/>
</dbReference>
<dbReference type="SUPFAM" id="SSF53474">
    <property type="entry name" value="alpha/beta-Hydrolases"/>
    <property type="match status" value="1"/>
</dbReference>
<evidence type="ECO:0000256" key="2">
    <source>
        <dbReference type="ARBA" id="ARBA00022487"/>
    </source>
</evidence>
<dbReference type="AlphaFoldDB" id="A0A9P0D9K3"/>
<evidence type="ECO:0000259" key="7">
    <source>
        <dbReference type="Pfam" id="PF00135"/>
    </source>
</evidence>
<sequence>MKSQTVVITILFYLVTTLAEPDGTIVQLERGKIQGIIRKSENGNDYYAFQEIPYAAPPVGPNRFQLPQEPEPWEGILNATRNTKICIQANSRHDYLEKSEDCLYMNVYTPIVPGTKDNLLPVLLWIHGGGFSAESGIYEYYGPKYIMDHGIVVASFNYRLGPFGFVGTDDGTIPLNLGLKDQRFAIEWVNKNIELFGGNPNQVIIVGESAGSMAVGCHILSQKPDENLFHGAIMQSGSPVAGGIKRNNLNTAAFDLGRIVDKSFSSNSTSELLTVLQNADANDILMSGVFGEVAIEKEGIFSSFGFQGFIDKKYKQIPVIIGFNSEETVLASPFINKTQLKEIDMNPTLLISTGVNIASENRQTVGILYKQVYVGNGSFENDIGAYIRHNSDTSFTTGTAKQVELSCTDAPYYFYQFAYKGELGQQMDYIDKIPADTGKVGHAEDLHYMWDDTTNSDLSQYPEEDGLMLHRYVKMWTNFVKYLNPTPEPDPLLGNITWLMSEPTTLRYLNISASSEMREHPRQFQQIKAILEEYMEPPFDSYS</sequence>
<evidence type="ECO:0000256" key="1">
    <source>
        <dbReference type="ARBA" id="ARBA00005964"/>
    </source>
</evidence>
<evidence type="ECO:0000256" key="4">
    <source>
        <dbReference type="ARBA" id="ARBA00023157"/>
    </source>
</evidence>
<dbReference type="InterPro" id="IPR050309">
    <property type="entry name" value="Type-B_Carboxylest/Lipase"/>
</dbReference>
<organism evidence="8 9">
    <name type="scientific">Psylliodes chrysocephalus</name>
    <dbReference type="NCBI Taxonomy" id="3402493"/>
    <lineage>
        <taxon>Eukaryota</taxon>
        <taxon>Metazoa</taxon>
        <taxon>Ecdysozoa</taxon>
        <taxon>Arthropoda</taxon>
        <taxon>Hexapoda</taxon>
        <taxon>Insecta</taxon>
        <taxon>Pterygota</taxon>
        <taxon>Neoptera</taxon>
        <taxon>Endopterygota</taxon>
        <taxon>Coleoptera</taxon>
        <taxon>Polyphaga</taxon>
        <taxon>Cucujiformia</taxon>
        <taxon>Chrysomeloidea</taxon>
        <taxon>Chrysomelidae</taxon>
        <taxon>Galerucinae</taxon>
        <taxon>Alticini</taxon>
        <taxon>Psylliodes</taxon>
    </lineage>
</organism>
<protein>
    <recommendedName>
        <fullName evidence="6">Carboxylic ester hydrolase</fullName>
        <ecNumber evidence="6">3.1.1.-</ecNumber>
    </recommendedName>
</protein>
<comment type="similarity">
    <text evidence="1 6">Belongs to the type-B carboxylesterase/lipase family.</text>
</comment>
<evidence type="ECO:0000256" key="3">
    <source>
        <dbReference type="ARBA" id="ARBA00022801"/>
    </source>
</evidence>
<dbReference type="GO" id="GO:0052689">
    <property type="term" value="F:carboxylic ester hydrolase activity"/>
    <property type="evidence" value="ECO:0007669"/>
    <property type="project" value="UniProtKB-KW"/>
</dbReference>
<feature type="domain" description="Carboxylesterase type B" evidence="7">
    <location>
        <begin position="24"/>
        <end position="523"/>
    </location>
</feature>
<dbReference type="PROSITE" id="PS00122">
    <property type="entry name" value="CARBOXYLESTERASE_B_1"/>
    <property type="match status" value="1"/>
</dbReference>
<evidence type="ECO:0000313" key="9">
    <source>
        <dbReference type="Proteomes" id="UP001153636"/>
    </source>
</evidence>
<proteinExistence type="inferred from homology"/>